<feature type="compositionally biased region" description="Low complexity" evidence="1">
    <location>
        <begin position="121"/>
        <end position="133"/>
    </location>
</feature>
<dbReference type="PANTHER" id="PTHR34799">
    <property type="entry name" value="OS07G0656300 PROTEIN"/>
    <property type="match status" value="1"/>
</dbReference>
<evidence type="ECO:0000259" key="3">
    <source>
        <dbReference type="Pfam" id="PF25370"/>
    </source>
</evidence>
<evidence type="ECO:0000256" key="1">
    <source>
        <dbReference type="SAM" id="MobiDB-lite"/>
    </source>
</evidence>
<organism evidence="4 5">
    <name type="scientific">Senna tora</name>
    <dbReference type="NCBI Taxonomy" id="362788"/>
    <lineage>
        <taxon>Eukaryota</taxon>
        <taxon>Viridiplantae</taxon>
        <taxon>Streptophyta</taxon>
        <taxon>Embryophyta</taxon>
        <taxon>Tracheophyta</taxon>
        <taxon>Spermatophyta</taxon>
        <taxon>Magnoliopsida</taxon>
        <taxon>eudicotyledons</taxon>
        <taxon>Gunneridae</taxon>
        <taxon>Pentapetalae</taxon>
        <taxon>rosids</taxon>
        <taxon>fabids</taxon>
        <taxon>Fabales</taxon>
        <taxon>Fabaceae</taxon>
        <taxon>Caesalpinioideae</taxon>
        <taxon>Cassia clade</taxon>
        <taxon>Senna</taxon>
    </lineage>
</organism>
<keyword evidence="5" id="KW-1185">Reference proteome</keyword>
<accession>A0A834SI91</accession>
<dbReference type="OrthoDB" id="515857at2759"/>
<evidence type="ECO:0000313" key="4">
    <source>
        <dbReference type="EMBL" id="KAF7804076.1"/>
    </source>
</evidence>
<name>A0A834SI91_9FABA</name>
<proteinExistence type="predicted"/>
<dbReference type="Proteomes" id="UP000634136">
    <property type="component" value="Unassembled WGS sequence"/>
</dbReference>
<evidence type="ECO:0000313" key="5">
    <source>
        <dbReference type="Proteomes" id="UP000634136"/>
    </source>
</evidence>
<sequence length="224" mass="23928">MSSFPNSQERSAASALLLLCAVPPSLSSPRSDSDPDDLMLEGSIDKSCKKSFVSTASKSSSVSFTSDDDSSEKIRARRVRFCSAVARYRHMKFKIAKKSRSKITWTSGDQKPDTGLASTVSTGTASSCLSSSSSGIYSARSLPEPERAGGKHANCVIGSGHLRLRADAIMKLLSGGGSSEVRIRQLLGDSPDTSKALRMLLKLKEVKRSGTGGRHDPYIYMISG</sequence>
<gene>
    <name evidence="4" type="ORF">G2W53_043187</name>
</gene>
<dbReference type="PANTHER" id="PTHR34799:SF2">
    <property type="entry name" value="OS07G0656300 PROTEIN"/>
    <property type="match status" value="1"/>
</dbReference>
<dbReference type="EMBL" id="JAAIUW010000013">
    <property type="protein sequence ID" value="KAF7804076.1"/>
    <property type="molecule type" value="Genomic_DNA"/>
</dbReference>
<comment type="caution">
    <text evidence="4">The sequence shown here is derived from an EMBL/GenBank/DDBJ whole genome shotgun (WGS) entry which is preliminary data.</text>
</comment>
<dbReference type="InterPro" id="IPR057523">
    <property type="entry name" value="HTH_74"/>
</dbReference>
<feature type="signal peptide" evidence="2">
    <location>
        <begin position="1"/>
        <end position="27"/>
    </location>
</feature>
<feature type="domain" description="HTH three-helical bundle" evidence="3">
    <location>
        <begin position="159"/>
        <end position="199"/>
    </location>
</feature>
<evidence type="ECO:0000256" key="2">
    <source>
        <dbReference type="SAM" id="SignalP"/>
    </source>
</evidence>
<dbReference type="Pfam" id="PF25370">
    <property type="entry name" value="HTH_74"/>
    <property type="match status" value="1"/>
</dbReference>
<reference evidence="4" key="1">
    <citation type="submission" date="2020-09" db="EMBL/GenBank/DDBJ databases">
        <title>Genome-Enabled Discovery of Anthraquinone Biosynthesis in Senna tora.</title>
        <authorList>
            <person name="Kang S.-H."/>
            <person name="Pandey R.P."/>
            <person name="Lee C.-M."/>
            <person name="Sim J.-S."/>
            <person name="Jeong J.-T."/>
            <person name="Choi B.-S."/>
            <person name="Jung M."/>
            <person name="Ginzburg D."/>
            <person name="Zhao K."/>
            <person name="Won S.Y."/>
            <person name="Oh T.-J."/>
            <person name="Yu Y."/>
            <person name="Kim N.-H."/>
            <person name="Lee O.R."/>
            <person name="Lee T.-H."/>
            <person name="Bashyal P."/>
            <person name="Kim T.-S."/>
            <person name="Lee W.-H."/>
            <person name="Kawkins C."/>
            <person name="Kim C.-K."/>
            <person name="Kim J.S."/>
            <person name="Ahn B.O."/>
            <person name="Rhee S.Y."/>
            <person name="Sohng J.K."/>
        </authorList>
    </citation>
    <scope>NUCLEOTIDE SEQUENCE</scope>
    <source>
        <tissue evidence="4">Leaf</tissue>
    </source>
</reference>
<feature type="chain" id="PRO_5032520716" evidence="2">
    <location>
        <begin position="28"/>
        <end position="224"/>
    </location>
</feature>
<keyword evidence="2" id="KW-0732">Signal</keyword>
<dbReference type="AlphaFoldDB" id="A0A834SI91"/>
<protein>
    <submittedName>
        <fullName evidence="4">Putative serine-rich protein C1E8.05</fullName>
    </submittedName>
</protein>
<feature type="region of interest" description="Disordered" evidence="1">
    <location>
        <begin position="104"/>
        <end position="133"/>
    </location>
</feature>